<evidence type="ECO:0000313" key="4">
    <source>
        <dbReference type="Proteomes" id="UP000186535"/>
    </source>
</evidence>
<dbReference type="AlphaFoldDB" id="A0A150ASS8"/>
<dbReference type="EMBL" id="MPON01000022">
    <property type="protein sequence ID" value="OKA32326.1"/>
    <property type="molecule type" value="Genomic_DNA"/>
</dbReference>
<gene>
    <name evidence="1" type="ORF">AT274_14425</name>
    <name evidence="2" type="ORF">BJR07_27945</name>
</gene>
<evidence type="ECO:0000313" key="3">
    <source>
        <dbReference type="Proteomes" id="UP000075591"/>
    </source>
</evidence>
<protein>
    <submittedName>
        <fullName evidence="1">Uncharacterized protein</fullName>
    </submittedName>
</protein>
<dbReference type="PATRIC" id="fig|1396.422.peg.5794"/>
<proteinExistence type="predicted"/>
<dbReference type="EMBL" id="LOMT01000181">
    <property type="protein sequence ID" value="KXX83648.1"/>
    <property type="molecule type" value="Genomic_DNA"/>
</dbReference>
<comment type="caution">
    <text evidence="1">The sequence shown here is derived from an EMBL/GenBank/DDBJ whole genome shotgun (WGS) entry which is preliminary data.</text>
</comment>
<reference evidence="2 4" key="2">
    <citation type="submission" date="2016-11" db="EMBL/GenBank/DDBJ databases">
        <title>Identification of Bacillus cereus isolated from egg-white.</title>
        <authorList>
            <person name="Soni A."/>
            <person name="Oey I."/>
            <person name="Silcock P."/>
            <person name="Bremer P."/>
        </authorList>
    </citation>
    <scope>NUCLEOTIDE SEQUENCE [LARGE SCALE GENOMIC DNA]</scope>
    <source>
        <strain evidence="2 4">NZAS03</strain>
    </source>
</reference>
<evidence type="ECO:0000313" key="1">
    <source>
        <dbReference type="EMBL" id="KXX83648.1"/>
    </source>
</evidence>
<sequence length="75" mass="8946">MKKKSIVLLCLLIFSMLIAYYFYQKNQNEEFVRWGDSIHTVNTEILKENDIEYKIENDKVYIPKSSLRKATFCCS</sequence>
<dbReference type="Proteomes" id="UP000186535">
    <property type="component" value="Unassembled WGS sequence"/>
</dbReference>
<dbReference type="RefSeq" id="WP_000730337.1">
    <property type="nucleotide sequence ID" value="NZ_CAKJVO010000047.1"/>
</dbReference>
<evidence type="ECO:0000313" key="2">
    <source>
        <dbReference type="EMBL" id="OKA32326.1"/>
    </source>
</evidence>
<reference evidence="1 3" key="1">
    <citation type="submission" date="2015-12" db="EMBL/GenBank/DDBJ databases">
        <title>Bacillus cereus Group isolate.</title>
        <authorList>
            <person name="Kovac J."/>
        </authorList>
    </citation>
    <scope>NUCLEOTIDE SEQUENCE [LARGE SCALE GENOMIC DNA]</scope>
    <source>
        <strain evidence="1 3">FSL W8-0275</strain>
    </source>
</reference>
<organism evidence="1 3">
    <name type="scientific">Bacillus cereus</name>
    <dbReference type="NCBI Taxonomy" id="1396"/>
    <lineage>
        <taxon>Bacteria</taxon>
        <taxon>Bacillati</taxon>
        <taxon>Bacillota</taxon>
        <taxon>Bacilli</taxon>
        <taxon>Bacillales</taxon>
        <taxon>Bacillaceae</taxon>
        <taxon>Bacillus</taxon>
        <taxon>Bacillus cereus group</taxon>
    </lineage>
</organism>
<name>A0A150ASS8_BACCE</name>
<dbReference type="Proteomes" id="UP000075591">
    <property type="component" value="Unassembled WGS sequence"/>
</dbReference>
<accession>A0A150ASS8</accession>